<evidence type="ECO:0000313" key="2">
    <source>
        <dbReference type="Proteomes" id="UP000615446"/>
    </source>
</evidence>
<sequence>MFISPMETEIFPTVFNVERSGNKSLANAANAITELRATDGTTTPTTIFSSQISSFYDQLLVMPRKKIIDPTPIPADIISPIDKFAEIATAATAVERTWGFETPNH</sequence>
<dbReference type="Proteomes" id="UP000615446">
    <property type="component" value="Unassembled WGS sequence"/>
</dbReference>
<dbReference type="EMBL" id="BLAL01000261">
    <property type="protein sequence ID" value="GES97712.1"/>
    <property type="molecule type" value="Genomic_DNA"/>
</dbReference>
<evidence type="ECO:0000313" key="1">
    <source>
        <dbReference type="EMBL" id="GES97712.1"/>
    </source>
</evidence>
<protein>
    <submittedName>
        <fullName evidence="1">Uncharacterized protein</fullName>
    </submittedName>
</protein>
<comment type="caution">
    <text evidence="1">The sequence shown here is derived from an EMBL/GenBank/DDBJ whole genome shotgun (WGS) entry which is preliminary data.</text>
</comment>
<accession>A0A8H3M2V3</accession>
<organism evidence="1 2">
    <name type="scientific">Rhizophagus clarus</name>
    <dbReference type="NCBI Taxonomy" id="94130"/>
    <lineage>
        <taxon>Eukaryota</taxon>
        <taxon>Fungi</taxon>
        <taxon>Fungi incertae sedis</taxon>
        <taxon>Mucoromycota</taxon>
        <taxon>Glomeromycotina</taxon>
        <taxon>Glomeromycetes</taxon>
        <taxon>Glomerales</taxon>
        <taxon>Glomeraceae</taxon>
        <taxon>Rhizophagus</taxon>
    </lineage>
</organism>
<proteinExistence type="predicted"/>
<gene>
    <name evidence="1" type="ORF">RCL2_002428900</name>
</gene>
<name>A0A8H3M2V3_9GLOM</name>
<reference evidence="1" key="1">
    <citation type="submission" date="2019-10" db="EMBL/GenBank/DDBJ databases">
        <title>Conservation and host-specific expression of non-tandemly repeated heterogenous ribosome RNA gene in arbuscular mycorrhizal fungi.</title>
        <authorList>
            <person name="Maeda T."/>
            <person name="Kobayashi Y."/>
            <person name="Nakagawa T."/>
            <person name="Ezawa T."/>
            <person name="Yamaguchi K."/>
            <person name="Bino T."/>
            <person name="Nishimoto Y."/>
            <person name="Shigenobu S."/>
            <person name="Kawaguchi M."/>
        </authorList>
    </citation>
    <scope>NUCLEOTIDE SEQUENCE</scope>
    <source>
        <strain evidence="1">HR1</strain>
    </source>
</reference>
<dbReference type="AlphaFoldDB" id="A0A8H3M2V3"/>